<evidence type="ECO:0000256" key="1">
    <source>
        <dbReference type="SAM" id="Phobius"/>
    </source>
</evidence>
<organism evidence="2 3">
    <name type="scientific">Prevotella corporis</name>
    <dbReference type="NCBI Taxonomy" id="28128"/>
    <lineage>
        <taxon>Bacteria</taxon>
        <taxon>Pseudomonadati</taxon>
        <taxon>Bacteroidota</taxon>
        <taxon>Bacteroidia</taxon>
        <taxon>Bacteroidales</taxon>
        <taxon>Prevotellaceae</taxon>
        <taxon>Prevotella</taxon>
    </lineage>
</organism>
<dbReference type="PATRIC" id="fig|28128.5.peg.443"/>
<dbReference type="Proteomes" id="UP000070533">
    <property type="component" value="Unassembled WGS sequence"/>
</dbReference>
<dbReference type="Gene3D" id="3.10.450.50">
    <property type="match status" value="1"/>
</dbReference>
<keyword evidence="1" id="KW-0812">Transmembrane</keyword>
<accession>A0A133QLM5</accession>
<dbReference type="AlphaFoldDB" id="A0A133QLM5"/>
<comment type="caution">
    <text evidence="2">The sequence shown here is derived from an EMBL/GenBank/DDBJ whole genome shotgun (WGS) entry which is preliminary data.</text>
</comment>
<gene>
    <name evidence="2" type="ORF">HMPREF3226_00441</name>
</gene>
<reference evidence="3" key="1">
    <citation type="submission" date="2016-01" db="EMBL/GenBank/DDBJ databases">
        <authorList>
            <person name="Mitreva M."/>
            <person name="Pepin K.H."/>
            <person name="Mihindukulasuriya K.A."/>
            <person name="Fulton R."/>
            <person name="Fronick C."/>
            <person name="O'Laughlin M."/>
            <person name="Miner T."/>
            <person name="Herter B."/>
            <person name="Rosa B.A."/>
            <person name="Cordes M."/>
            <person name="Tomlinson C."/>
            <person name="Wollam A."/>
            <person name="Palsikar V.B."/>
            <person name="Mardis E.R."/>
            <person name="Wilson R.K."/>
        </authorList>
    </citation>
    <scope>NUCLEOTIDE SEQUENCE [LARGE SCALE GENOMIC DNA]</scope>
    <source>
        <strain evidence="3">MJR7716</strain>
    </source>
</reference>
<proteinExistence type="predicted"/>
<evidence type="ECO:0000313" key="3">
    <source>
        <dbReference type="Proteomes" id="UP000070533"/>
    </source>
</evidence>
<name>A0A133QLM5_9BACT</name>
<dbReference type="EMBL" id="LRQG01000016">
    <property type="protein sequence ID" value="KXA43693.1"/>
    <property type="molecule type" value="Genomic_DNA"/>
</dbReference>
<keyword evidence="3" id="KW-1185">Reference proteome</keyword>
<keyword evidence="1" id="KW-1133">Transmembrane helix</keyword>
<evidence type="ECO:0000313" key="2">
    <source>
        <dbReference type="EMBL" id="KXA43693.1"/>
    </source>
</evidence>
<protein>
    <submittedName>
        <fullName evidence="2">Uncharacterized protein</fullName>
    </submittedName>
</protein>
<feature type="transmembrane region" description="Helical" evidence="1">
    <location>
        <begin position="35"/>
        <end position="55"/>
    </location>
</feature>
<keyword evidence="1" id="KW-0472">Membrane</keyword>
<dbReference type="STRING" id="28128.HMPREF3226_00441"/>
<sequence length="210" mass="24016">MIILPKEAQASLQNTMQNASHETVPLKKRSSHHGLLWGVLFIIFLILGSAGYLGWTEYQLNLETEQLQARKHHRDSVAQVRMKKESLAMAAQRVEQQQKMICDFLKSFYRKAVLSNADPVLYEHYLSEYCLNTIYGDESTPSDVDKPTAWRGAFGSVSGINNDEELLANLQVIHADGEWYKVRLSQDGATEFRMIKVLNRKGQLFIDEVR</sequence>